<name>A0A1Z4EUJ7_9MYCO</name>
<evidence type="ECO:0000256" key="1">
    <source>
        <dbReference type="SAM" id="Phobius"/>
    </source>
</evidence>
<reference evidence="2 3" key="2">
    <citation type="journal article" date="2017" name="Int. J. Syst. Evol. Microbiol.">
        <title>Mycobacterium stephanolepidis sp. nov., a rapidly growing species related to Mycobacterium chelonae, isolated from marine teleost fish, Stephanolepis cirrhifer.</title>
        <authorList>
            <person name="Fukano H."/>
            <person name="Wada S."/>
            <person name="Kurata O."/>
            <person name="Katayama K."/>
            <person name="Fujiwara N."/>
            <person name="Hoshino Y."/>
        </authorList>
    </citation>
    <scope>NUCLEOTIDE SEQUENCE [LARGE SCALE GENOMIC DNA]</scope>
    <source>
        <strain evidence="2 3">NJB0901</strain>
    </source>
</reference>
<proteinExistence type="predicted"/>
<evidence type="ECO:0000313" key="3">
    <source>
        <dbReference type="Proteomes" id="UP000217954"/>
    </source>
</evidence>
<feature type="transmembrane region" description="Helical" evidence="1">
    <location>
        <begin position="155"/>
        <end position="173"/>
    </location>
</feature>
<evidence type="ECO:0000313" key="2">
    <source>
        <dbReference type="EMBL" id="BAX96614.1"/>
    </source>
</evidence>
<dbReference type="Proteomes" id="UP000217954">
    <property type="component" value="Chromosome"/>
</dbReference>
<gene>
    <name evidence="2" type="ORF">MSTE_01285</name>
</gene>
<sequence>MVWPVSTPDGNQICSPASSCKLDPCHLIRTWTPTSSIGKTGWTTSNGSSAHSWPSSTPSRFRRLNVYLRAFVLTALIVDGIISAIFGAALLNTRFGGVLVPLGLVISAVLNVVLVWCALQWAPSTRWSGAPLWAFVATTTLLLFGGPGGDVVFTGFGPVLLLVFGVLPAAYVLRRANV</sequence>
<protein>
    <submittedName>
        <fullName evidence="2">Uncharacterized protein</fullName>
    </submittedName>
</protein>
<accession>A0A1Z4EUJ7</accession>
<keyword evidence="1" id="KW-1133">Transmembrane helix</keyword>
<keyword evidence="3" id="KW-1185">Reference proteome</keyword>
<keyword evidence="1" id="KW-0812">Transmembrane</keyword>
<keyword evidence="1" id="KW-0472">Membrane</keyword>
<feature type="transmembrane region" description="Helical" evidence="1">
    <location>
        <begin position="131"/>
        <end position="149"/>
    </location>
</feature>
<dbReference type="AlphaFoldDB" id="A0A1Z4EUJ7"/>
<organism evidence="2 3">
    <name type="scientific">[Mycobacterium] stephanolepidis</name>
    <dbReference type="NCBI Taxonomy" id="1520670"/>
    <lineage>
        <taxon>Bacteria</taxon>
        <taxon>Bacillati</taxon>
        <taxon>Actinomycetota</taxon>
        <taxon>Actinomycetes</taxon>
        <taxon>Mycobacteriales</taxon>
        <taxon>Mycobacteriaceae</taxon>
        <taxon>Mycobacteroides</taxon>
    </lineage>
</organism>
<feature type="transmembrane region" description="Helical" evidence="1">
    <location>
        <begin position="66"/>
        <end position="91"/>
    </location>
</feature>
<dbReference type="EMBL" id="AP018165">
    <property type="protein sequence ID" value="BAX96614.1"/>
    <property type="molecule type" value="Genomic_DNA"/>
</dbReference>
<dbReference type="KEGG" id="mste:MSTE_01285"/>
<feature type="transmembrane region" description="Helical" evidence="1">
    <location>
        <begin position="97"/>
        <end position="119"/>
    </location>
</feature>
<reference evidence="3" key="1">
    <citation type="journal article" date="2017" name="Genome Announc.">
        <title>Complete Genome Sequence of Mycobacterium stephanolepidis.</title>
        <authorList>
            <person name="Fukano H."/>
            <person name="Yoshida M."/>
            <person name="Katayama Y."/>
            <person name="Omatsu T."/>
            <person name="Mizutani T."/>
            <person name="Kurata O."/>
            <person name="Wada S."/>
            <person name="Hoshino Y."/>
        </authorList>
    </citation>
    <scope>NUCLEOTIDE SEQUENCE [LARGE SCALE GENOMIC DNA]</scope>
    <source>
        <strain evidence="3">NJB0901</strain>
    </source>
</reference>